<evidence type="ECO:0000259" key="11">
    <source>
        <dbReference type="PROSITE" id="PS50002"/>
    </source>
</evidence>
<feature type="compositionally biased region" description="Polar residues" evidence="10">
    <location>
        <begin position="130"/>
        <end position="143"/>
    </location>
</feature>
<keyword evidence="3" id="KW-0597">Phosphoprotein</keyword>
<organism evidence="12 13">
    <name type="scientific">Molossus molossus</name>
    <name type="common">Pallas' mastiff bat</name>
    <name type="synonym">Vespertilio molossus</name>
    <dbReference type="NCBI Taxonomy" id="27622"/>
    <lineage>
        <taxon>Eukaryota</taxon>
        <taxon>Metazoa</taxon>
        <taxon>Chordata</taxon>
        <taxon>Craniata</taxon>
        <taxon>Vertebrata</taxon>
        <taxon>Euteleostomi</taxon>
        <taxon>Mammalia</taxon>
        <taxon>Eutheria</taxon>
        <taxon>Laurasiatheria</taxon>
        <taxon>Chiroptera</taxon>
        <taxon>Yangochiroptera</taxon>
        <taxon>Molossidae</taxon>
        <taxon>Molossus</taxon>
    </lineage>
</organism>
<feature type="region of interest" description="Disordered" evidence="10">
    <location>
        <begin position="430"/>
        <end position="480"/>
    </location>
</feature>
<dbReference type="GO" id="GO:0005886">
    <property type="term" value="C:plasma membrane"/>
    <property type="evidence" value="ECO:0007669"/>
    <property type="project" value="InterPro"/>
</dbReference>
<dbReference type="GO" id="GO:0050852">
    <property type="term" value="P:T cell receptor signaling pathway"/>
    <property type="evidence" value="ECO:0007669"/>
    <property type="project" value="TreeGrafter"/>
</dbReference>
<evidence type="ECO:0000256" key="8">
    <source>
        <dbReference type="ARBA" id="ARBA00079345"/>
    </source>
</evidence>
<dbReference type="GO" id="GO:0007229">
    <property type="term" value="P:integrin-mediated signaling pathway"/>
    <property type="evidence" value="ECO:0007669"/>
    <property type="project" value="InterPro"/>
</dbReference>
<dbReference type="InterPro" id="IPR036028">
    <property type="entry name" value="SH3-like_dom_sf"/>
</dbReference>
<dbReference type="EMBL" id="JACASF010000012">
    <property type="protein sequence ID" value="KAF6443829.1"/>
    <property type="molecule type" value="Genomic_DNA"/>
</dbReference>
<dbReference type="Pfam" id="PF14603">
    <property type="entry name" value="hSH3"/>
    <property type="match status" value="1"/>
</dbReference>
<evidence type="ECO:0000256" key="3">
    <source>
        <dbReference type="ARBA" id="ARBA00022553"/>
    </source>
</evidence>
<dbReference type="FunCoup" id="A0A7J8F8W3">
    <property type="interactions" value="8"/>
</dbReference>
<evidence type="ECO:0000256" key="5">
    <source>
        <dbReference type="ARBA" id="ARBA00060088"/>
    </source>
</evidence>
<dbReference type="PANTHER" id="PTHR16830">
    <property type="entry name" value="SH2 CONTAINING ADAPTOR PRAM-1 RELATED"/>
    <property type="match status" value="1"/>
</dbReference>
<evidence type="ECO:0000256" key="4">
    <source>
        <dbReference type="ARBA" id="ARBA00023136"/>
    </source>
</evidence>
<evidence type="ECO:0000256" key="7">
    <source>
        <dbReference type="ARBA" id="ARBA00068977"/>
    </source>
</evidence>
<keyword evidence="13" id="KW-1185">Reference proteome</keyword>
<dbReference type="InParanoid" id="A0A7J8F8W3"/>
<keyword evidence="4" id="KW-0472">Membrane</keyword>
<gene>
    <name evidence="12" type="ORF">HJG59_005388</name>
</gene>
<feature type="compositionally biased region" description="Basic and acidic residues" evidence="10">
    <location>
        <begin position="528"/>
        <end position="539"/>
    </location>
</feature>
<evidence type="ECO:0000256" key="6">
    <source>
        <dbReference type="ARBA" id="ARBA00062840"/>
    </source>
</evidence>
<evidence type="ECO:0000256" key="1">
    <source>
        <dbReference type="ARBA" id="ARBA00004285"/>
    </source>
</evidence>
<feature type="domain" description="SH3" evidence="11">
    <location>
        <begin position="783"/>
        <end position="843"/>
    </location>
</feature>
<feature type="compositionally biased region" description="Pro residues" evidence="10">
    <location>
        <begin position="335"/>
        <end position="355"/>
    </location>
</feature>
<evidence type="ECO:0000256" key="2">
    <source>
        <dbReference type="ARBA" id="ARBA00022443"/>
    </source>
</evidence>
<reference evidence="12 13" key="1">
    <citation type="journal article" date="2020" name="Nature">
        <title>Six reference-quality genomes reveal evolution of bat adaptations.</title>
        <authorList>
            <person name="Jebb D."/>
            <person name="Huang Z."/>
            <person name="Pippel M."/>
            <person name="Hughes G.M."/>
            <person name="Lavrichenko K."/>
            <person name="Devanna P."/>
            <person name="Winkler S."/>
            <person name="Jermiin L.S."/>
            <person name="Skirmuntt E.C."/>
            <person name="Katzourakis A."/>
            <person name="Burkitt-Gray L."/>
            <person name="Ray D.A."/>
            <person name="Sullivan K.A.M."/>
            <person name="Roscito J.G."/>
            <person name="Kirilenko B.M."/>
            <person name="Davalos L.M."/>
            <person name="Corthals A.P."/>
            <person name="Power M.L."/>
            <person name="Jones G."/>
            <person name="Ransome R.D."/>
            <person name="Dechmann D.K.N."/>
            <person name="Locatelli A.G."/>
            <person name="Puechmaille S.J."/>
            <person name="Fedrigo O."/>
            <person name="Jarvis E.D."/>
            <person name="Hiller M."/>
            <person name="Vernes S.C."/>
            <person name="Myers E.W."/>
            <person name="Teeling E.C."/>
        </authorList>
    </citation>
    <scope>NUCLEOTIDE SEQUENCE [LARGE SCALE GENOMIC DNA]</scope>
    <source>
        <strain evidence="12">MMolMol1</strain>
        <tissue evidence="12">Muscle</tissue>
    </source>
</reference>
<dbReference type="FunFam" id="2.30.30.40:FF:000220">
    <property type="entry name" value="FYN binding protein 2"/>
    <property type="match status" value="1"/>
</dbReference>
<comment type="subcellular location">
    <subcellularLocation>
        <location evidence="1">Membrane raft</location>
    </subcellularLocation>
</comment>
<evidence type="ECO:0000256" key="9">
    <source>
        <dbReference type="PROSITE-ProRule" id="PRU00192"/>
    </source>
</evidence>
<dbReference type="SUPFAM" id="SSF50044">
    <property type="entry name" value="SH3-domain"/>
    <property type="match status" value="1"/>
</dbReference>
<dbReference type="InterPro" id="IPR029294">
    <property type="entry name" value="hSH3"/>
</dbReference>
<proteinExistence type="predicted"/>
<dbReference type="Proteomes" id="UP000550707">
    <property type="component" value="Unassembled WGS sequence"/>
</dbReference>
<comment type="subunit">
    <text evidence="6">Interacts with SKAP1, LCK and FYN. The phosphorylated form interacts with LCP2.</text>
</comment>
<feature type="region of interest" description="Disordered" evidence="10">
    <location>
        <begin position="128"/>
        <end position="204"/>
    </location>
</feature>
<accession>A0A7J8F8W3</accession>
<dbReference type="PANTHER" id="PTHR16830:SF1">
    <property type="entry name" value="FYN-BINDING PROTEIN 2"/>
    <property type="match status" value="1"/>
</dbReference>
<dbReference type="GO" id="GO:0045121">
    <property type="term" value="C:membrane raft"/>
    <property type="evidence" value="ECO:0007669"/>
    <property type="project" value="UniProtKB-SubCell"/>
</dbReference>
<evidence type="ECO:0000256" key="10">
    <source>
        <dbReference type="SAM" id="MobiDB-lite"/>
    </source>
</evidence>
<feature type="compositionally biased region" description="Basic and acidic residues" evidence="10">
    <location>
        <begin position="430"/>
        <end position="452"/>
    </location>
</feature>
<feature type="compositionally biased region" description="Polar residues" evidence="10">
    <location>
        <begin position="179"/>
        <end position="204"/>
    </location>
</feature>
<protein>
    <recommendedName>
        <fullName evidence="7">FYN-binding protein 2</fullName>
    </recommendedName>
    <alternativeName>
        <fullName evidence="8">Activation-dependent, raft-recruited ADAP-like phosphoprotein</fullName>
    </alternativeName>
</protein>
<feature type="region of interest" description="Disordered" evidence="10">
    <location>
        <begin position="288"/>
        <end position="380"/>
    </location>
</feature>
<name>A0A7J8F8W3_MOLMO</name>
<dbReference type="AlphaFoldDB" id="A0A7J8F8W3"/>
<comment type="caution">
    <text evidence="12">The sequence shown here is derived from an EMBL/GenBank/DDBJ whole genome shotgun (WGS) entry which is preliminary data.</text>
</comment>
<evidence type="ECO:0000313" key="12">
    <source>
        <dbReference type="EMBL" id="KAF6443829.1"/>
    </source>
</evidence>
<keyword evidence="2 9" id="KW-0728">SH3 domain</keyword>
<dbReference type="InterPro" id="IPR001452">
    <property type="entry name" value="SH3_domain"/>
</dbReference>
<dbReference type="PROSITE" id="PS50002">
    <property type="entry name" value="SH3"/>
    <property type="match status" value="1"/>
</dbReference>
<feature type="region of interest" description="Disordered" evidence="10">
    <location>
        <begin position="240"/>
        <end position="265"/>
    </location>
</feature>
<dbReference type="GO" id="GO:0072659">
    <property type="term" value="P:protein localization to plasma membrane"/>
    <property type="evidence" value="ECO:0007669"/>
    <property type="project" value="TreeGrafter"/>
</dbReference>
<comment type="function">
    <text evidence="5">Adapter protein that plays a role in T-cell receptor (TCR)-mediated activation of signaling pathways. Required for T-cell activation and integrin-mediated T-cell adhesion in response to TCR stimulation.</text>
</comment>
<feature type="region of interest" description="Disordered" evidence="10">
    <location>
        <begin position="96"/>
        <end position="116"/>
    </location>
</feature>
<sequence>MQASAYRPGLGKAPARRGGGAAFQVGQVRSLDSGVSQAQRSECFLAGAGITEGSLGLRIQLWEAGLVSQTPPQRTTMEGERLRNFKELQAKFQKLDAPSLPGPTKFPAGVSQKGVTGNTQSKMIWANRKPLSSNHDQPQSSCSRGEPQPPEPQKMKLAARSEMQKCSSSPGLLGRSAHSAENSQKALLSDVNQSNAETTNEKNVVSTSFRDKLWNWEKFSSQKSEMSSANCGSRSFHLKGQESLGLTTPEEPRKKLGIKGSLAGPFQRASMALRKSYVASEDVTFLLSQHGKKSLEKSSPERSPAVSIYQPAYGSELATQGLEKRPNVRRHQLPKPKPLPPAESLGPPPAKPQKPPAGTLQASQRGTAAVPQAHRQAAVEEGYLHPERAEFEEPHNYEATISYLRLSGNPINLRTAKEIADSTYEVGIEEVQKRERKEEGEREENINEREHQLAASGMPSTGDRAHNLCMSPDRESNRRPLGARVDAQPLSHTSQCKPWKSCLHQELSPKYEDKKMKNREPRELELQKTEKDLHADHPFKVGSYEGTPGKVPMTKVHRHVERTPPRKPDAVIDRIQTKTCLKDPKLTRHFQGQCGDVEALQVTKRIPGPRTFKPSEIYDDVECPGRKELKWDFSSNSFASDSEENSKEMYEDVYKAKSSGTETDFDGKALKKLQRFFKKEKDRLKMTKTKLKENLSAFSISLPDLEFRSQEVHDDMNMNEKVSRDEVKEKNWRPKFFKPKEKKESESPSPRNFFRTKKQSLEKNKMQREKLFREVFEYDREITVINTAVACSRNSRNGIFDLPITPGEKLEVIDTTEENLVICRNSKGKYGFVLIEHLHFKPQGWST</sequence>
<dbReference type="Gene3D" id="2.30.30.40">
    <property type="entry name" value="SH3 Domains"/>
    <property type="match status" value="1"/>
</dbReference>
<feature type="region of interest" description="Disordered" evidence="10">
    <location>
        <begin position="528"/>
        <end position="569"/>
    </location>
</feature>
<dbReference type="InterPro" id="IPR043443">
    <property type="entry name" value="FYB1/2-like"/>
</dbReference>
<evidence type="ECO:0000313" key="13">
    <source>
        <dbReference type="Proteomes" id="UP000550707"/>
    </source>
</evidence>